<feature type="transmembrane region" description="Helical" evidence="1">
    <location>
        <begin position="210"/>
        <end position="230"/>
    </location>
</feature>
<reference evidence="2" key="1">
    <citation type="journal article" date="2013" name="J. Bacteriol.">
        <title>Cloning and Analysis of the Planosporicin Lantibiotic Biosynthetic Gene Cluster of Planomonospora alba.</title>
        <authorList>
            <person name="Sherwood E.J."/>
            <person name="Hesketh A.R."/>
            <person name="Bibb M.J."/>
        </authorList>
    </citation>
    <scope>NUCLEOTIDE SEQUENCE</scope>
    <source>
        <strain evidence="2">NRRL 18924</strain>
    </source>
</reference>
<organism evidence="2">
    <name type="scientific">Planomonospora alba</name>
    <dbReference type="NCBI Taxonomy" id="161354"/>
    <lineage>
        <taxon>Bacteria</taxon>
        <taxon>Bacillati</taxon>
        <taxon>Actinomycetota</taxon>
        <taxon>Actinomycetes</taxon>
        <taxon>Streptosporangiales</taxon>
        <taxon>Streptosporangiaceae</taxon>
        <taxon>Planomonospora</taxon>
    </lineage>
</organism>
<evidence type="ECO:0000313" key="3">
    <source>
        <dbReference type="EMBL" id="GAA3137937.1"/>
    </source>
</evidence>
<dbReference type="Proteomes" id="UP001500320">
    <property type="component" value="Unassembled WGS sequence"/>
</dbReference>
<dbReference type="EMBL" id="HF570921">
    <property type="protein sequence ID" value="CCQ18693.1"/>
    <property type="molecule type" value="Genomic_DNA"/>
</dbReference>
<reference evidence="2" key="2">
    <citation type="submission" date="2013-01" db="EMBL/GenBank/DDBJ databases">
        <authorList>
            <person name="Bibb M."/>
        </authorList>
    </citation>
    <scope>NUCLEOTIDE SEQUENCE</scope>
    <source>
        <strain evidence="2">NRRL 18924</strain>
    </source>
</reference>
<name>R4ZCX2_9ACTN</name>
<keyword evidence="1" id="KW-0812">Transmembrane</keyword>
<gene>
    <name evidence="2" type="primary">pspW</name>
    <name evidence="3" type="ORF">GCM10010466_31060</name>
</gene>
<evidence type="ECO:0000256" key="1">
    <source>
        <dbReference type="SAM" id="Phobius"/>
    </source>
</evidence>
<dbReference type="RefSeq" id="WP_344860019.1">
    <property type="nucleotide sequence ID" value="NZ_BAAAUT010000022.1"/>
</dbReference>
<accession>R4ZCX2</accession>
<keyword evidence="4" id="KW-1185">Reference proteome</keyword>
<keyword evidence="1" id="KW-0472">Membrane</keyword>
<feature type="transmembrane region" description="Helical" evidence="1">
    <location>
        <begin position="141"/>
        <end position="160"/>
    </location>
</feature>
<reference evidence="4" key="4">
    <citation type="journal article" date="2019" name="Int. J. Syst. Evol. Microbiol.">
        <title>The Global Catalogue of Microorganisms (GCM) 10K type strain sequencing project: providing services to taxonomists for standard genome sequencing and annotation.</title>
        <authorList>
            <consortium name="The Broad Institute Genomics Platform"/>
            <consortium name="The Broad Institute Genome Sequencing Center for Infectious Disease"/>
            <person name="Wu L."/>
            <person name="Ma J."/>
        </authorList>
    </citation>
    <scope>NUCLEOTIDE SEQUENCE [LARGE SCALE GENOMIC DNA]</scope>
    <source>
        <strain evidence="4">JCM 9373</strain>
    </source>
</reference>
<protein>
    <submittedName>
        <fullName evidence="2">Anti-sigma factor</fullName>
    </submittedName>
</protein>
<dbReference type="AlphaFoldDB" id="R4ZCX2"/>
<sequence>MTEHCPDDVLARLARTGPDGRGQRHLDDCSDCRRRLALWRDVASVMRTEAAEQAAALPPFDLLLGPALAGAEAGTRPSAAFSAVAATAASGRARRANRPWRTAWQLVTGQAVLMPRSWIPLSAAGFAGATLLAHVQERFGLRLFGAVAVLVVLFGALTAASPRRDPRRELLFTLPISPTVVFLGRMTVVLCADVVLAMICSTLVDGPGWWGVVSSWLGEALLAASLALALSVRIAPAAGAAAGGALWVLGVVSGPEGLFATPVDGLLGMLTSTTPWTLVLAAALLGWAAGAMRSLTGTASAAWSPRSADGSDRL</sequence>
<keyword evidence="1" id="KW-1133">Transmembrane helix</keyword>
<feature type="transmembrane region" description="Helical" evidence="1">
    <location>
        <begin position="180"/>
        <end position="204"/>
    </location>
</feature>
<evidence type="ECO:0000313" key="4">
    <source>
        <dbReference type="Proteomes" id="UP001500320"/>
    </source>
</evidence>
<reference evidence="3" key="3">
    <citation type="journal article" date="2014" name="Int. J. Syst. Evol. Microbiol.">
        <title>Complete genome of a new Firmicutes species belonging to the dominant human colonic microbiota ('Ruminococcus bicirculans') reveals two chromosomes and a selective capacity to utilize plant glucans.</title>
        <authorList>
            <consortium name="NISC Comparative Sequencing Program"/>
            <person name="Wegmann U."/>
            <person name="Louis P."/>
            <person name="Goesmann A."/>
            <person name="Henrissat B."/>
            <person name="Duncan S.H."/>
            <person name="Flint H.J."/>
        </authorList>
    </citation>
    <scope>NUCLEOTIDE SEQUENCE</scope>
    <source>
        <strain evidence="3">JCM 9373</strain>
    </source>
</reference>
<reference evidence="3" key="5">
    <citation type="submission" date="2023-12" db="EMBL/GenBank/DDBJ databases">
        <authorList>
            <person name="Sun Q."/>
            <person name="Inoue M."/>
        </authorList>
    </citation>
    <scope>NUCLEOTIDE SEQUENCE</scope>
    <source>
        <strain evidence="3">JCM 9373</strain>
    </source>
</reference>
<feature type="transmembrane region" description="Helical" evidence="1">
    <location>
        <begin position="266"/>
        <end position="288"/>
    </location>
</feature>
<proteinExistence type="predicted"/>
<dbReference type="EMBL" id="BAAAUT010000022">
    <property type="protein sequence ID" value="GAA3137937.1"/>
    <property type="molecule type" value="Genomic_DNA"/>
</dbReference>
<evidence type="ECO:0000313" key="2">
    <source>
        <dbReference type="EMBL" id="CCQ18693.1"/>
    </source>
</evidence>
<feature type="transmembrane region" description="Helical" evidence="1">
    <location>
        <begin position="237"/>
        <end position="254"/>
    </location>
</feature>